<dbReference type="InterPro" id="IPR026881">
    <property type="entry name" value="WYL_dom"/>
</dbReference>
<dbReference type="PANTHER" id="PTHR34580:SF3">
    <property type="entry name" value="PROTEIN PAFB"/>
    <property type="match status" value="1"/>
</dbReference>
<evidence type="ECO:0000313" key="3">
    <source>
        <dbReference type="EMBL" id="UOQ61012.1"/>
    </source>
</evidence>
<evidence type="ECO:0000259" key="2">
    <source>
        <dbReference type="Pfam" id="PF25583"/>
    </source>
</evidence>
<dbReference type="EMBL" id="CP095043">
    <property type="protein sequence ID" value="UOQ61012.1"/>
    <property type="molecule type" value="Genomic_DNA"/>
</dbReference>
<feature type="domain" description="WCX" evidence="2">
    <location>
        <begin position="256"/>
        <end position="332"/>
    </location>
</feature>
<dbReference type="Pfam" id="PF25583">
    <property type="entry name" value="WCX"/>
    <property type="match status" value="1"/>
</dbReference>
<keyword evidence="4" id="KW-1185">Reference proteome</keyword>
<proteinExistence type="predicted"/>
<name>A0ABY4FXJ7_9MICO</name>
<dbReference type="PROSITE" id="PS52050">
    <property type="entry name" value="WYL"/>
    <property type="match status" value="1"/>
</dbReference>
<dbReference type="InterPro" id="IPR051534">
    <property type="entry name" value="CBASS_pafABC_assoc_protein"/>
</dbReference>
<organism evidence="3 4">
    <name type="scientific">Leucobacter rhizosphaerae</name>
    <dbReference type="NCBI Taxonomy" id="2932245"/>
    <lineage>
        <taxon>Bacteria</taxon>
        <taxon>Bacillati</taxon>
        <taxon>Actinomycetota</taxon>
        <taxon>Actinomycetes</taxon>
        <taxon>Micrococcales</taxon>
        <taxon>Microbacteriaceae</taxon>
        <taxon>Leucobacter</taxon>
    </lineage>
</organism>
<evidence type="ECO:0000313" key="4">
    <source>
        <dbReference type="Proteomes" id="UP000831775"/>
    </source>
</evidence>
<protein>
    <submittedName>
        <fullName evidence="3">WYL domain-containing protein</fullName>
    </submittedName>
</protein>
<sequence length="341" mass="37691">MATAPGRSAVPSEQRVFSLVLALVASPEGSTKSALLSSVHGYADRYRVGEANVALDRQFERDKELLRALGIQIETLDSPLEPGNNQLTRYRVSKERLQFPEDLRFSERELMLLRLAALAWSEGSLSAESRRAAMKLESLGAGLDVRYLGVAPRLGTAEPAAAPLQRAIDAQQVVIFDYTMPERERALARRVAPLRLHRVDGRWHLIAWDLERNAGRVFLLSRISGEVRLETQTVEPSLHAHTDRLIGELLERRNTLRATVQVRRGSVAEARLAPRAVAEAPRSETDGTVELTLSMLDRHVLAAELVGYGADVTVCEPPELRRLVIARLRAVAAAHTEVADA</sequence>
<feature type="domain" description="WYL" evidence="1">
    <location>
        <begin position="162"/>
        <end position="224"/>
    </location>
</feature>
<dbReference type="InterPro" id="IPR057727">
    <property type="entry name" value="WCX_dom"/>
</dbReference>
<dbReference type="Proteomes" id="UP000831775">
    <property type="component" value="Chromosome"/>
</dbReference>
<evidence type="ECO:0000259" key="1">
    <source>
        <dbReference type="Pfam" id="PF13280"/>
    </source>
</evidence>
<accession>A0ABY4FXJ7</accession>
<dbReference type="Pfam" id="PF13280">
    <property type="entry name" value="WYL"/>
    <property type="match status" value="1"/>
</dbReference>
<gene>
    <name evidence="3" type="ORF">MUN76_03280</name>
</gene>
<dbReference type="RefSeq" id="WP_244687111.1">
    <property type="nucleotide sequence ID" value="NZ_CP095043.1"/>
</dbReference>
<dbReference type="PANTHER" id="PTHR34580">
    <property type="match status" value="1"/>
</dbReference>
<reference evidence="3 4" key="1">
    <citation type="submission" date="2022-04" db="EMBL/GenBank/DDBJ databases">
        <title>Leucobacter sp. isolated from rhizosphere of onion.</title>
        <authorList>
            <person name="Won M."/>
            <person name="Lee C.-M."/>
            <person name="Woen H.-Y."/>
            <person name="Kwon S.-W."/>
        </authorList>
    </citation>
    <scope>NUCLEOTIDE SEQUENCE [LARGE SCALE GENOMIC DNA]</scope>
    <source>
        <strain evidence="3 4">H25R-14</strain>
    </source>
</reference>